<feature type="compositionally biased region" description="Gly residues" evidence="5">
    <location>
        <begin position="194"/>
        <end position="205"/>
    </location>
</feature>
<dbReference type="OrthoDB" id="5377312at2759"/>
<comment type="subunit">
    <text evidence="4">Component of the RNA polymerase III (Pol III) complex.</text>
</comment>
<comment type="similarity">
    <text evidence="2 4">Belongs to the eukaryotic RPC7 RNA polymerase subunit family.</text>
</comment>
<dbReference type="InParanoid" id="A0A286U6G0"/>
<comment type="subcellular location">
    <subcellularLocation>
        <location evidence="1 4">Nucleus</location>
    </subcellularLocation>
</comment>
<dbReference type="PANTHER" id="PTHR15367">
    <property type="entry name" value="DNA-DIRECTED RNA POLYMERASE III"/>
    <property type="match status" value="1"/>
</dbReference>
<feature type="compositionally biased region" description="Acidic residues" evidence="5">
    <location>
        <begin position="184"/>
        <end position="193"/>
    </location>
</feature>
<sequence>MSRGGRRGGGFSGRDLPPMGLTFADIQNMSREAAELYPTLETLPVLTSITDEERKICELQNGFAARLRASKYFLVETKKSDDLPRYSDKYRPSPAAQPNLKRKDLHQPFFPSEIFEDYFNPKRKKREKKKSVKKVNLDGIEDANDDEEKSSEKSSNVGSDIEGSDYDVEEEYDNDYAENYFDNGEGDDMDDLGDGGGDGGGGDYE</sequence>
<gene>
    <name evidence="6" type="ORF">PNOK_0891400</name>
</gene>
<dbReference type="STRING" id="2282107.A0A286U6G0"/>
<keyword evidence="7" id="KW-1185">Reference proteome</keyword>
<dbReference type="GO" id="GO:0006383">
    <property type="term" value="P:transcription by RNA polymerase III"/>
    <property type="evidence" value="ECO:0007669"/>
    <property type="project" value="UniProtKB-UniRule"/>
</dbReference>
<evidence type="ECO:0000256" key="2">
    <source>
        <dbReference type="ARBA" id="ARBA00008352"/>
    </source>
</evidence>
<comment type="caution">
    <text evidence="6">The sequence shown here is derived from an EMBL/GenBank/DDBJ whole genome shotgun (WGS) entry which is preliminary data.</text>
</comment>
<dbReference type="Proteomes" id="UP000217199">
    <property type="component" value="Unassembled WGS sequence"/>
</dbReference>
<comment type="function">
    <text evidence="4">DNA-dependent RNA polymerase catalyzes the transcription of DNA into RNA using the four ribonucleoside triphosphates as substrates. Specific peripheric component of RNA polymerase III which synthesizes small RNAs, such as 5S rRNA and tRNAs.</text>
</comment>
<dbReference type="AlphaFoldDB" id="A0A286U6G0"/>
<keyword evidence="3 4" id="KW-0539">Nucleus</keyword>
<dbReference type="GO" id="GO:0005666">
    <property type="term" value="C:RNA polymerase III complex"/>
    <property type="evidence" value="ECO:0007669"/>
    <property type="project" value="UniProtKB-UniRule"/>
</dbReference>
<dbReference type="EMBL" id="NBII01000010">
    <property type="protein sequence ID" value="PAV15153.1"/>
    <property type="molecule type" value="Genomic_DNA"/>
</dbReference>
<evidence type="ECO:0000256" key="1">
    <source>
        <dbReference type="ARBA" id="ARBA00004123"/>
    </source>
</evidence>
<protein>
    <recommendedName>
        <fullName evidence="4">DNA-directed RNA polymerase III subunit</fullName>
    </recommendedName>
</protein>
<evidence type="ECO:0000313" key="6">
    <source>
        <dbReference type="EMBL" id="PAV15153.1"/>
    </source>
</evidence>
<accession>A0A286U6G0</accession>
<name>A0A286U6G0_9AGAM</name>
<proteinExistence type="inferred from homology"/>
<dbReference type="InterPro" id="IPR024661">
    <property type="entry name" value="RNA_pol_III_Rpc31"/>
</dbReference>
<evidence type="ECO:0000313" key="7">
    <source>
        <dbReference type="Proteomes" id="UP000217199"/>
    </source>
</evidence>
<dbReference type="PIRSF" id="PIRSF000777">
    <property type="entry name" value="RNA_polIII_C31"/>
    <property type="match status" value="1"/>
</dbReference>
<feature type="region of interest" description="Disordered" evidence="5">
    <location>
        <begin position="83"/>
        <end position="106"/>
    </location>
</feature>
<dbReference type="PANTHER" id="PTHR15367:SF2">
    <property type="entry name" value="DNA-DIRECTED RNA POLYMERASE III SUBUNIT"/>
    <property type="match status" value="1"/>
</dbReference>
<dbReference type="Pfam" id="PF11705">
    <property type="entry name" value="RNA_pol_3_Rpc31"/>
    <property type="match status" value="1"/>
</dbReference>
<organism evidence="6 7">
    <name type="scientific">Pyrrhoderma noxium</name>
    <dbReference type="NCBI Taxonomy" id="2282107"/>
    <lineage>
        <taxon>Eukaryota</taxon>
        <taxon>Fungi</taxon>
        <taxon>Dikarya</taxon>
        <taxon>Basidiomycota</taxon>
        <taxon>Agaricomycotina</taxon>
        <taxon>Agaricomycetes</taxon>
        <taxon>Hymenochaetales</taxon>
        <taxon>Hymenochaetaceae</taxon>
        <taxon>Pyrrhoderma</taxon>
    </lineage>
</organism>
<feature type="compositionally biased region" description="Acidic residues" evidence="5">
    <location>
        <begin position="162"/>
        <end position="176"/>
    </location>
</feature>
<reference evidence="6 7" key="1">
    <citation type="journal article" date="2017" name="Mol. Ecol.">
        <title>Comparative and population genomic landscape of Phellinus noxius: A hypervariable fungus causing root rot in trees.</title>
        <authorList>
            <person name="Chung C.L."/>
            <person name="Lee T.J."/>
            <person name="Akiba M."/>
            <person name="Lee H.H."/>
            <person name="Kuo T.H."/>
            <person name="Liu D."/>
            <person name="Ke H.M."/>
            <person name="Yokoi T."/>
            <person name="Roa M.B."/>
            <person name="Lu M.J."/>
            <person name="Chang Y.Y."/>
            <person name="Ann P.J."/>
            <person name="Tsai J.N."/>
            <person name="Chen C.Y."/>
            <person name="Tzean S.S."/>
            <person name="Ota Y."/>
            <person name="Hattori T."/>
            <person name="Sahashi N."/>
            <person name="Liou R.F."/>
            <person name="Kikuchi T."/>
            <person name="Tsai I.J."/>
        </authorList>
    </citation>
    <scope>NUCLEOTIDE SEQUENCE [LARGE SCALE GENOMIC DNA]</scope>
    <source>
        <strain evidence="6 7">FFPRI411160</strain>
    </source>
</reference>
<feature type="region of interest" description="Disordered" evidence="5">
    <location>
        <begin position="123"/>
        <end position="205"/>
    </location>
</feature>
<feature type="compositionally biased region" description="Basic residues" evidence="5">
    <location>
        <begin position="123"/>
        <end position="133"/>
    </location>
</feature>
<evidence type="ECO:0000256" key="3">
    <source>
        <dbReference type="ARBA" id="ARBA00023242"/>
    </source>
</evidence>
<evidence type="ECO:0000256" key="5">
    <source>
        <dbReference type="SAM" id="MobiDB-lite"/>
    </source>
</evidence>
<feature type="compositionally biased region" description="Acidic residues" evidence="5">
    <location>
        <begin position="139"/>
        <end position="149"/>
    </location>
</feature>
<evidence type="ECO:0000256" key="4">
    <source>
        <dbReference type="PIRNR" id="PIRNR000777"/>
    </source>
</evidence>